<dbReference type="Pfam" id="PF14322">
    <property type="entry name" value="SusD-like_3"/>
    <property type="match status" value="1"/>
</dbReference>
<comment type="subcellular location">
    <subcellularLocation>
        <location evidence="1">Cell outer membrane</location>
    </subcellularLocation>
</comment>
<dbReference type="AlphaFoldDB" id="A0A2V3PVB9"/>
<evidence type="ECO:0000259" key="7">
    <source>
        <dbReference type="Pfam" id="PF14322"/>
    </source>
</evidence>
<dbReference type="OrthoDB" id="5694214at2"/>
<evidence type="ECO:0000256" key="4">
    <source>
        <dbReference type="ARBA" id="ARBA00023136"/>
    </source>
</evidence>
<organism evidence="8 9">
    <name type="scientific">Dysgonomonas alginatilytica</name>
    <dbReference type="NCBI Taxonomy" id="1605892"/>
    <lineage>
        <taxon>Bacteria</taxon>
        <taxon>Pseudomonadati</taxon>
        <taxon>Bacteroidota</taxon>
        <taxon>Bacteroidia</taxon>
        <taxon>Bacteroidales</taxon>
        <taxon>Dysgonomonadaceae</taxon>
        <taxon>Dysgonomonas</taxon>
    </lineage>
</organism>
<dbReference type="InterPro" id="IPR011990">
    <property type="entry name" value="TPR-like_helical_dom_sf"/>
</dbReference>
<keyword evidence="9" id="KW-1185">Reference proteome</keyword>
<accession>A0A2V3PVB9</accession>
<comment type="caution">
    <text evidence="8">The sequence shown here is derived from an EMBL/GenBank/DDBJ whole genome shotgun (WGS) entry which is preliminary data.</text>
</comment>
<feature type="domain" description="RagB/SusD" evidence="6">
    <location>
        <begin position="259"/>
        <end position="552"/>
    </location>
</feature>
<dbReference type="Gene3D" id="1.25.40.390">
    <property type="match status" value="1"/>
</dbReference>
<keyword evidence="5" id="KW-0998">Cell outer membrane</keyword>
<evidence type="ECO:0000256" key="2">
    <source>
        <dbReference type="ARBA" id="ARBA00006275"/>
    </source>
</evidence>
<evidence type="ECO:0000313" key="9">
    <source>
        <dbReference type="Proteomes" id="UP000247973"/>
    </source>
</evidence>
<evidence type="ECO:0000256" key="3">
    <source>
        <dbReference type="ARBA" id="ARBA00022729"/>
    </source>
</evidence>
<dbReference type="GO" id="GO:0009279">
    <property type="term" value="C:cell outer membrane"/>
    <property type="evidence" value="ECO:0007669"/>
    <property type="project" value="UniProtKB-SubCell"/>
</dbReference>
<dbReference type="Pfam" id="PF07980">
    <property type="entry name" value="SusD_RagB"/>
    <property type="match status" value="1"/>
</dbReference>
<keyword evidence="4" id="KW-0472">Membrane</keyword>
<comment type="similarity">
    <text evidence="2">Belongs to the SusD family.</text>
</comment>
<reference evidence="8 9" key="1">
    <citation type="submission" date="2018-03" db="EMBL/GenBank/DDBJ databases">
        <title>Genomic Encyclopedia of Archaeal and Bacterial Type Strains, Phase II (KMG-II): from individual species to whole genera.</title>
        <authorList>
            <person name="Goeker M."/>
        </authorList>
    </citation>
    <scope>NUCLEOTIDE SEQUENCE [LARGE SCALE GENOMIC DNA]</scope>
    <source>
        <strain evidence="8 9">DSM 100214</strain>
    </source>
</reference>
<name>A0A2V3PVB9_9BACT</name>
<protein>
    <submittedName>
        <fullName evidence="8">Putative outer membrane starch-binding protein</fullName>
    </submittedName>
</protein>
<dbReference type="Proteomes" id="UP000247973">
    <property type="component" value="Unassembled WGS sequence"/>
</dbReference>
<dbReference type="RefSeq" id="WP_110310913.1">
    <property type="nucleotide sequence ID" value="NZ_QICL01000013.1"/>
</dbReference>
<dbReference type="InterPro" id="IPR012944">
    <property type="entry name" value="SusD_RagB_dom"/>
</dbReference>
<keyword evidence="3" id="KW-0732">Signal</keyword>
<evidence type="ECO:0000313" key="8">
    <source>
        <dbReference type="EMBL" id="PXV63594.1"/>
    </source>
</evidence>
<dbReference type="InterPro" id="IPR033985">
    <property type="entry name" value="SusD-like_N"/>
</dbReference>
<evidence type="ECO:0000259" key="6">
    <source>
        <dbReference type="Pfam" id="PF07980"/>
    </source>
</evidence>
<dbReference type="EMBL" id="QICL01000013">
    <property type="protein sequence ID" value="PXV63594.1"/>
    <property type="molecule type" value="Genomic_DNA"/>
</dbReference>
<proteinExistence type="inferred from homology"/>
<dbReference type="SUPFAM" id="SSF48452">
    <property type="entry name" value="TPR-like"/>
    <property type="match status" value="1"/>
</dbReference>
<evidence type="ECO:0000256" key="1">
    <source>
        <dbReference type="ARBA" id="ARBA00004442"/>
    </source>
</evidence>
<sequence length="552" mass="61882">MKKIYYILFLLILPLVGCSDFLEQDNKSNVPRDQFYGTAEGYGSLMNTVYSSLRAVYGIEPWIFCAGTDLYASGRNKVPDGLGTYKGLLNSDGDVKKFYASCYAGIQLANTAIYYADHTEATDLLGQYKAEARFVRAYYYYLLVQNFGGVALVKNMIDSPIVSFERESATATYEFIITEMEDLKKSLPAKTSVFGRVDQRTVNHFLAKTYLCRGYETFGTVSDFTKAAEYADAAIGGQVLSINFNDLFWPEKKNQENEEVIWSVQYDASSISSPTAGNMQQAFFGTYLGGAEDGNKYTTSNLTPTIRLHQLFSKGDTRYEGTFMVQFYTHYYDFYTKNKQLDAERVLYYYPPAWAVADTAAWRAANPATRSRTVIIPMQENTLTVSGKPTTYIAAMSGDVYGVAVVRKFDDPNSVFSTTSSTRDVVLARVGETYLVAAEAYYKAGNNAKAVERINVVRKRAAAAGYDMSVKESDLSIDFILDERGRELAGEYHRWMDLKRTGKLIEYAVKYNPNVVGADYFKGVDGQNKILRPIPLDAINLNHAKVEQNPGY</sequence>
<gene>
    <name evidence="8" type="ORF">CLV62_11381</name>
</gene>
<feature type="domain" description="SusD-like N-terminal" evidence="7">
    <location>
        <begin position="92"/>
        <end position="211"/>
    </location>
</feature>
<evidence type="ECO:0000256" key="5">
    <source>
        <dbReference type="ARBA" id="ARBA00023237"/>
    </source>
</evidence>